<keyword evidence="3" id="KW-1185">Reference proteome</keyword>
<accession>A0A1I1ZJ00</accession>
<proteinExistence type="predicted"/>
<feature type="compositionally biased region" description="Low complexity" evidence="1">
    <location>
        <begin position="28"/>
        <end position="44"/>
    </location>
</feature>
<feature type="region of interest" description="Disordered" evidence="1">
    <location>
        <begin position="28"/>
        <end position="49"/>
    </location>
</feature>
<dbReference type="Proteomes" id="UP000199400">
    <property type="component" value="Unassembled WGS sequence"/>
</dbReference>
<gene>
    <name evidence="2" type="ORF">SAMN02745121_03794</name>
</gene>
<name>A0A1I1ZJ00_9BACT</name>
<dbReference type="RefSeq" id="WP_096332671.1">
    <property type="nucleotide sequence ID" value="NZ_FOMX01000011.1"/>
</dbReference>
<protein>
    <submittedName>
        <fullName evidence="2">Uncharacterized protein</fullName>
    </submittedName>
</protein>
<evidence type="ECO:0000256" key="1">
    <source>
        <dbReference type="SAM" id="MobiDB-lite"/>
    </source>
</evidence>
<reference evidence="3" key="1">
    <citation type="submission" date="2016-10" db="EMBL/GenBank/DDBJ databases">
        <authorList>
            <person name="Varghese N."/>
            <person name="Submissions S."/>
        </authorList>
    </citation>
    <scope>NUCLEOTIDE SEQUENCE [LARGE SCALE GENOMIC DNA]</scope>
    <source>
        <strain evidence="3">ATCC 25963</strain>
    </source>
</reference>
<dbReference type="OrthoDB" id="5494232at2"/>
<sequence>MRGEAAAYGIIITALAGACLFHDDPTGPATDTATSGSTGSTTDAVPTAGEDQCPNSCPAPGPCKQVTCEGGVCGVADLPEGTVWPSTPGDCRHDVCDGQGGLESELADDPPSQVAGDCRRFVCEAGDAVVMLDASDVPDDANDCTDDTCEDGTPTHTVKAMHTACGPGGDQYCHTDGACRPCKQVTDACEDYGQEPHDNQETAQNLGKISDADGDGSFVCATIKGANDVDWYTFAGDDAFLNYVDPVRSLVQQDGSGGRVCVYLQCDGGGTSIDCNGAAPDTAPLGQKGCCSATTVAPKLDCDGLDDSAKVWIRVDPPDNLACVPYQLDYHF</sequence>
<dbReference type="AlphaFoldDB" id="A0A1I1ZJ00"/>
<dbReference type="PROSITE" id="PS51257">
    <property type="entry name" value="PROKAR_LIPOPROTEIN"/>
    <property type="match status" value="1"/>
</dbReference>
<dbReference type="STRING" id="54.SAMN02745121_03794"/>
<evidence type="ECO:0000313" key="2">
    <source>
        <dbReference type="EMBL" id="SFE30310.1"/>
    </source>
</evidence>
<organism evidence="2 3">
    <name type="scientific">Nannocystis exedens</name>
    <dbReference type="NCBI Taxonomy" id="54"/>
    <lineage>
        <taxon>Bacteria</taxon>
        <taxon>Pseudomonadati</taxon>
        <taxon>Myxococcota</taxon>
        <taxon>Polyangia</taxon>
        <taxon>Nannocystales</taxon>
        <taxon>Nannocystaceae</taxon>
        <taxon>Nannocystis</taxon>
    </lineage>
</organism>
<evidence type="ECO:0000313" key="3">
    <source>
        <dbReference type="Proteomes" id="UP000199400"/>
    </source>
</evidence>
<dbReference type="EMBL" id="FOMX01000011">
    <property type="protein sequence ID" value="SFE30310.1"/>
    <property type="molecule type" value="Genomic_DNA"/>
</dbReference>